<proteinExistence type="predicted"/>
<evidence type="ECO:0000313" key="1">
    <source>
        <dbReference type="EMBL" id="RUA22904.1"/>
    </source>
</evidence>
<dbReference type="EMBL" id="RXHI01000007">
    <property type="protein sequence ID" value="RUA22904.1"/>
    <property type="molecule type" value="Genomic_DNA"/>
</dbReference>
<protein>
    <submittedName>
        <fullName evidence="1">Uncharacterized protein</fullName>
    </submittedName>
</protein>
<reference evidence="1" key="1">
    <citation type="submission" date="2018-12" db="EMBL/GenBank/DDBJ databases">
        <authorList>
            <person name="Jadhav K."/>
            <person name="Kushwaha B."/>
            <person name="Jadhav I."/>
        </authorList>
    </citation>
    <scope>NUCLEOTIDE SEQUENCE [LARGE SCALE GENOMIC DNA]</scope>
    <source>
        <strain evidence="1">SBS 10</strain>
    </source>
</reference>
<sequence length="140" mass="15738">MISDTSSRNAIAKQAGDLSARLSADYFSTPGRQDLRYPGAASPQCVVLQPEPLRREWQLVVALSAIGLLWPGGPSTHMGDTCSLPARCRVRTAQPRSCLSDLGVRYIKSRARPRQHRYIDYLRLPLKQAASFLFTRRRLR</sequence>
<name>A0A3S0NHK9_9GAMM</name>
<comment type="caution">
    <text evidence="1">The sequence shown here is derived from an EMBL/GenBank/DDBJ whole genome shotgun (WGS) entry which is preliminary data.</text>
</comment>
<accession>A0A3S0NHK9</accession>
<organism evidence="1">
    <name type="scientific">Billgrantia gudaonensis</name>
    <dbReference type="NCBI Taxonomy" id="376427"/>
    <lineage>
        <taxon>Bacteria</taxon>
        <taxon>Pseudomonadati</taxon>
        <taxon>Pseudomonadota</taxon>
        <taxon>Gammaproteobacteria</taxon>
        <taxon>Oceanospirillales</taxon>
        <taxon>Halomonadaceae</taxon>
        <taxon>Billgrantia</taxon>
    </lineage>
</organism>
<dbReference type="AlphaFoldDB" id="A0A3S0NHK9"/>
<gene>
    <name evidence="1" type="ORF">DSL92_02885</name>
</gene>